<feature type="compositionally biased region" description="Basic residues" evidence="1">
    <location>
        <begin position="117"/>
        <end position="133"/>
    </location>
</feature>
<dbReference type="InterPro" id="IPR036291">
    <property type="entry name" value="NAD(P)-bd_dom_sf"/>
</dbReference>
<organism evidence="2 3">
    <name type="scientific">Nostocoides australiense Ben110</name>
    <dbReference type="NCBI Taxonomy" id="1193182"/>
    <lineage>
        <taxon>Bacteria</taxon>
        <taxon>Bacillati</taxon>
        <taxon>Actinomycetota</taxon>
        <taxon>Actinomycetes</taxon>
        <taxon>Micrococcales</taxon>
        <taxon>Intrasporangiaceae</taxon>
        <taxon>Nostocoides</taxon>
    </lineage>
</organism>
<comment type="caution">
    <text evidence="2">The sequence shown here is derived from an EMBL/GenBank/DDBJ whole genome shotgun (WGS) entry which is preliminary data.</text>
</comment>
<dbReference type="SUPFAM" id="SSF51735">
    <property type="entry name" value="NAD(P)-binding Rossmann-fold domains"/>
    <property type="match status" value="1"/>
</dbReference>
<dbReference type="EMBL" id="CAJA01000068">
    <property type="protein sequence ID" value="CCH72350.1"/>
    <property type="molecule type" value="Genomic_DNA"/>
</dbReference>
<gene>
    <name evidence="2" type="ORF">BN11_160006</name>
</gene>
<reference evidence="2 3" key="1">
    <citation type="journal article" date="2013" name="ISME J.">
        <title>A metabolic model for members of the genus Tetrasphaera involved in enhanced biological phosphorus removal.</title>
        <authorList>
            <person name="Kristiansen R."/>
            <person name="Nguyen H.T.T."/>
            <person name="Saunders A.M."/>
            <person name="Nielsen J.L."/>
            <person name="Wimmer R."/>
            <person name="Le V.Q."/>
            <person name="McIlroy S.J."/>
            <person name="Petrovski S."/>
            <person name="Seviour R.J."/>
            <person name="Calteau A."/>
            <person name="Nielsen K.L."/>
            <person name="Nielsen P.H."/>
        </authorList>
    </citation>
    <scope>NUCLEOTIDE SEQUENCE [LARGE SCALE GENOMIC DNA]</scope>
    <source>
        <strain evidence="2 3">Ben110</strain>
    </source>
</reference>
<name>W6JUZ2_9MICO</name>
<evidence type="ECO:0000313" key="3">
    <source>
        <dbReference type="Proteomes" id="UP000035763"/>
    </source>
</evidence>
<sequence length="187" mass="21217">MRALDHGGIRQTRRRFGERMTMVTVLGGTGETGSRVAAKLRDRGVEVRAVSRSNAVPFDWSHEATGPAVLEGANAIYVIVDESPHWVERLGRFLDLSSARGAANRVVVRARLDRRRPRRRVGARRPGAAHRHGVDHSAAGLVRAELRRPRLLRRRHPARPHPARVRGRPVSLRRRARHIRRRHCRAD</sequence>
<dbReference type="STRING" id="1193182.BN11_160006"/>
<dbReference type="AlphaFoldDB" id="W6JUZ2"/>
<evidence type="ECO:0008006" key="4">
    <source>
        <dbReference type="Google" id="ProtNLM"/>
    </source>
</evidence>
<feature type="region of interest" description="Disordered" evidence="1">
    <location>
        <begin position="149"/>
        <end position="187"/>
    </location>
</feature>
<dbReference type="Gene3D" id="3.40.50.720">
    <property type="entry name" value="NAD(P)-binding Rossmann-like Domain"/>
    <property type="match status" value="1"/>
</dbReference>
<accession>W6JUZ2</accession>
<protein>
    <recommendedName>
        <fullName evidence="4">NAD(P)-binding domain-containing protein</fullName>
    </recommendedName>
</protein>
<feature type="region of interest" description="Disordered" evidence="1">
    <location>
        <begin position="117"/>
        <end position="136"/>
    </location>
</feature>
<dbReference type="Proteomes" id="UP000035763">
    <property type="component" value="Unassembled WGS sequence"/>
</dbReference>
<keyword evidence="3" id="KW-1185">Reference proteome</keyword>
<evidence type="ECO:0000313" key="2">
    <source>
        <dbReference type="EMBL" id="CCH72350.1"/>
    </source>
</evidence>
<evidence type="ECO:0000256" key="1">
    <source>
        <dbReference type="SAM" id="MobiDB-lite"/>
    </source>
</evidence>
<proteinExistence type="predicted"/>